<feature type="compositionally biased region" description="Basic residues" evidence="1">
    <location>
        <begin position="37"/>
        <end position="56"/>
    </location>
</feature>
<dbReference type="PANTHER" id="PTHR46931">
    <property type="entry name" value="CRIB DOMAIN-CONTAINING PROTEIN RIC2"/>
    <property type="match status" value="1"/>
</dbReference>
<keyword evidence="3" id="KW-1185">Reference proteome</keyword>
<evidence type="ECO:0007829" key="4">
    <source>
        <dbReference type="PeptideAtlas" id="A0A0P0VC22"/>
    </source>
</evidence>
<dbReference type="Proteomes" id="UP000059680">
    <property type="component" value="Chromosome 1"/>
</dbReference>
<reference evidence="2 3" key="3">
    <citation type="journal article" date="2013" name="Rice">
        <title>Improvement of the Oryza sativa Nipponbare reference genome using next generation sequence and optical map data.</title>
        <authorList>
            <person name="Kawahara Y."/>
            <person name="de la Bastide M."/>
            <person name="Hamilton J.P."/>
            <person name="Kanamori H."/>
            <person name="McCombie W.R."/>
            <person name="Ouyang S."/>
            <person name="Schwartz D.C."/>
            <person name="Tanaka T."/>
            <person name="Wu J."/>
            <person name="Zhou S."/>
            <person name="Childs K.L."/>
            <person name="Davidson R.M."/>
            <person name="Lin H."/>
            <person name="Quesada-Ocampo L."/>
            <person name="Vaillancourt B."/>
            <person name="Sakai H."/>
            <person name="Lee S.S."/>
            <person name="Kim J."/>
            <person name="Numa H."/>
            <person name="Itoh T."/>
            <person name="Buell C.R."/>
            <person name="Matsumoto T."/>
        </authorList>
    </citation>
    <scope>NUCLEOTIDE SEQUENCE [LARGE SCALE GENOMIC DNA]</scope>
    <source>
        <strain evidence="3">cv. Nipponbare</strain>
    </source>
</reference>
<dbReference type="InterPro" id="IPR044509">
    <property type="entry name" value="RIC2/4"/>
</dbReference>
<dbReference type="AlphaFoldDB" id="A0A0P0VC22"/>
<evidence type="ECO:0000313" key="2">
    <source>
        <dbReference type="EMBL" id="BAS75901.1"/>
    </source>
</evidence>
<protein>
    <submittedName>
        <fullName evidence="2">Os01g0917700 protein</fullName>
    </submittedName>
</protein>
<dbReference type="PaxDb" id="39947-A0A0P0VC22"/>
<dbReference type="GO" id="GO:0009860">
    <property type="term" value="P:pollen tube growth"/>
    <property type="evidence" value="ECO:0000318"/>
    <property type="project" value="GO_Central"/>
</dbReference>
<dbReference type="Gramene" id="Os01t0917700-00">
    <property type="protein sequence ID" value="Os01t0917700-00"/>
    <property type="gene ID" value="Os01g0917700"/>
</dbReference>
<dbReference type="EMBL" id="AP014957">
    <property type="protein sequence ID" value="BAS75901.1"/>
    <property type="molecule type" value="Genomic_DNA"/>
</dbReference>
<name>A0A0P0VC22_ORYSJ</name>
<evidence type="ECO:0000256" key="1">
    <source>
        <dbReference type="SAM" id="MobiDB-lite"/>
    </source>
</evidence>
<feature type="region of interest" description="Disordered" evidence="1">
    <location>
        <begin position="20"/>
        <end position="126"/>
    </location>
</feature>
<gene>
    <name evidence="2" type="ordered locus">Os01g0917700</name>
    <name evidence="2" type="ORF">OSNPB_010917700</name>
</gene>
<dbReference type="PANTHER" id="PTHR46931:SF14">
    <property type="entry name" value="CRIB DOMAIN-CONTAINING PROTEIN RIC2"/>
    <property type="match status" value="1"/>
</dbReference>
<dbReference type="InParanoid" id="A0A0P0VC22"/>
<organism evidence="2 3">
    <name type="scientific">Oryza sativa subsp. japonica</name>
    <name type="common">Rice</name>
    <dbReference type="NCBI Taxonomy" id="39947"/>
    <lineage>
        <taxon>Eukaryota</taxon>
        <taxon>Viridiplantae</taxon>
        <taxon>Streptophyta</taxon>
        <taxon>Embryophyta</taxon>
        <taxon>Tracheophyta</taxon>
        <taxon>Spermatophyta</taxon>
        <taxon>Magnoliopsida</taxon>
        <taxon>Liliopsida</taxon>
        <taxon>Poales</taxon>
        <taxon>Poaceae</taxon>
        <taxon>BOP clade</taxon>
        <taxon>Oryzoideae</taxon>
        <taxon>Oryzeae</taxon>
        <taxon>Oryzinae</taxon>
        <taxon>Oryza</taxon>
        <taxon>Oryza sativa</taxon>
    </lineage>
</organism>
<reference evidence="2 3" key="2">
    <citation type="journal article" date="2013" name="Plant Cell Physiol.">
        <title>Rice Annotation Project Database (RAP-DB): an integrative and interactive database for rice genomics.</title>
        <authorList>
            <person name="Sakai H."/>
            <person name="Lee S.S."/>
            <person name="Tanaka T."/>
            <person name="Numa H."/>
            <person name="Kim J."/>
            <person name="Kawahara Y."/>
            <person name="Wakimoto H."/>
            <person name="Yang C.C."/>
            <person name="Iwamoto M."/>
            <person name="Abe T."/>
            <person name="Yamada Y."/>
            <person name="Muto A."/>
            <person name="Inokuchi H."/>
            <person name="Ikemura T."/>
            <person name="Matsumoto T."/>
            <person name="Sasaki T."/>
            <person name="Itoh T."/>
        </authorList>
    </citation>
    <scope>NUCLEOTIDE SEQUENCE [LARGE SCALE GENOMIC DNA]</scope>
    <source>
        <strain evidence="3">cv. Nipponbare</strain>
    </source>
</reference>
<dbReference type="GO" id="GO:0005886">
    <property type="term" value="C:plasma membrane"/>
    <property type="evidence" value="ECO:0000318"/>
    <property type="project" value="GO_Central"/>
</dbReference>
<reference evidence="3" key="1">
    <citation type="journal article" date="2005" name="Nature">
        <title>The map-based sequence of the rice genome.</title>
        <authorList>
            <consortium name="International rice genome sequencing project (IRGSP)"/>
            <person name="Matsumoto T."/>
            <person name="Wu J."/>
            <person name="Kanamori H."/>
            <person name="Katayose Y."/>
            <person name="Fujisawa M."/>
            <person name="Namiki N."/>
            <person name="Mizuno H."/>
            <person name="Yamamoto K."/>
            <person name="Antonio B.A."/>
            <person name="Baba T."/>
            <person name="Sakata K."/>
            <person name="Nagamura Y."/>
            <person name="Aoki H."/>
            <person name="Arikawa K."/>
            <person name="Arita K."/>
            <person name="Bito T."/>
            <person name="Chiden Y."/>
            <person name="Fujitsuka N."/>
            <person name="Fukunaka R."/>
            <person name="Hamada M."/>
            <person name="Harada C."/>
            <person name="Hayashi A."/>
            <person name="Hijishita S."/>
            <person name="Honda M."/>
            <person name="Hosokawa S."/>
            <person name="Ichikawa Y."/>
            <person name="Idonuma A."/>
            <person name="Iijima M."/>
            <person name="Ikeda M."/>
            <person name="Ikeno M."/>
            <person name="Ito K."/>
            <person name="Ito S."/>
            <person name="Ito T."/>
            <person name="Ito Y."/>
            <person name="Ito Y."/>
            <person name="Iwabuchi A."/>
            <person name="Kamiya K."/>
            <person name="Karasawa W."/>
            <person name="Kurita K."/>
            <person name="Katagiri S."/>
            <person name="Kikuta A."/>
            <person name="Kobayashi H."/>
            <person name="Kobayashi N."/>
            <person name="Machita K."/>
            <person name="Maehara T."/>
            <person name="Masukawa M."/>
            <person name="Mizubayashi T."/>
            <person name="Mukai Y."/>
            <person name="Nagasaki H."/>
            <person name="Nagata Y."/>
            <person name="Naito S."/>
            <person name="Nakashima M."/>
            <person name="Nakama Y."/>
            <person name="Nakamichi Y."/>
            <person name="Nakamura M."/>
            <person name="Meguro A."/>
            <person name="Negishi M."/>
            <person name="Ohta I."/>
            <person name="Ohta T."/>
            <person name="Okamoto M."/>
            <person name="Ono N."/>
            <person name="Saji S."/>
            <person name="Sakaguchi M."/>
            <person name="Sakai K."/>
            <person name="Shibata M."/>
            <person name="Shimokawa T."/>
            <person name="Song J."/>
            <person name="Takazaki Y."/>
            <person name="Terasawa K."/>
            <person name="Tsugane M."/>
            <person name="Tsuji K."/>
            <person name="Ueda S."/>
            <person name="Waki K."/>
            <person name="Yamagata H."/>
            <person name="Yamamoto M."/>
            <person name="Yamamoto S."/>
            <person name="Yamane H."/>
            <person name="Yoshiki S."/>
            <person name="Yoshihara R."/>
            <person name="Yukawa K."/>
            <person name="Zhong H."/>
            <person name="Yano M."/>
            <person name="Yuan Q."/>
            <person name="Ouyang S."/>
            <person name="Liu J."/>
            <person name="Jones K.M."/>
            <person name="Gansberger K."/>
            <person name="Moffat K."/>
            <person name="Hill J."/>
            <person name="Bera J."/>
            <person name="Fadrosh D."/>
            <person name="Jin S."/>
            <person name="Johri S."/>
            <person name="Kim M."/>
            <person name="Overton L."/>
            <person name="Reardon M."/>
            <person name="Tsitrin T."/>
            <person name="Vuong H."/>
            <person name="Weaver B."/>
            <person name="Ciecko A."/>
            <person name="Tallon L."/>
            <person name="Jackson J."/>
            <person name="Pai G."/>
            <person name="Aken S.V."/>
            <person name="Utterback T."/>
            <person name="Reidmuller S."/>
            <person name="Feldblyum T."/>
            <person name="Hsiao J."/>
            <person name="Zismann V."/>
            <person name="Iobst S."/>
            <person name="de Vazeille A.R."/>
            <person name="Buell C.R."/>
            <person name="Ying K."/>
            <person name="Li Y."/>
            <person name="Lu T."/>
            <person name="Huang Y."/>
            <person name="Zhao Q."/>
            <person name="Feng Q."/>
            <person name="Zhang L."/>
            <person name="Zhu J."/>
            <person name="Weng Q."/>
            <person name="Mu J."/>
            <person name="Lu Y."/>
            <person name="Fan D."/>
            <person name="Liu Y."/>
            <person name="Guan J."/>
            <person name="Zhang Y."/>
            <person name="Yu S."/>
            <person name="Liu X."/>
            <person name="Zhang Y."/>
            <person name="Hong G."/>
            <person name="Han B."/>
            <person name="Choisne N."/>
            <person name="Demange N."/>
            <person name="Orjeda G."/>
            <person name="Samain S."/>
            <person name="Cattolico L."/>
            <person name="Pelletier E."/>
            <person name="Couloux A."/>
            <person name="Segurens B."/>
            <person name="Wincker P."/>
            <person name="D'Hont A."/>
            <person name="Scarpelli C."/>
            <person name="Weissenbach J."/>
            <person name="Salanoubat M."/>
            <person name="Quetier F."/>
            <person name="Yu Y."/>
            <person name="Kim H.R."/>
            <person name="Rambo T."/>
            <person name="Currie J."/>
            <person name="Collura K."/>
            <person name="Luo M."/>
            <person name="Yang T."/>
            <person name="Ammiraju J.S.S."/>
            <person name="Engler F."/>
            <person name="Soderlund C."/>
            <person name="Wing R.A."/>
            <person name="Palmer L.E."/>
            <person name="de la Bastide M."/>
            <person name="Spiegel L."/>
            <person name="Nascimento L."/>
            <person name="Zutavern T."/>
            <person name="O'Shaughnessy A."/>
            <person name="Dike S."/>
            <person name="Dedhia N."/>
            <person name="Preston R."/>
            <person name="Balija V."/>
            <person name="McCombie W.R."/>
            <person name="Chow T."/>
            <person name="Chen H."/>
            <person name="Chung M."/>
            <person name="Chen C."/>
            <person name="Shaw J."/>
            <person name="Wu H."/>
            <person name="Hsiao K."/>
            <person name="Chao Y."/>
            <person name="Chu M."/>
            <person name="Cheng C."/>
            <person name="Hour A."/>
            <person name="Lee P."/>
            <person name="Lin S."/>
            <person name="Lin Y."/>
            <person name="Liou J."/>
            <person name="Liu S."/>
            <person name="Hsing Y."/>
            <person name="Raghuvanshi S."/>
            <person name="Mohanty A."/>
            <person name="Bharti A.K."/>
            <person name="Gaur A."/>
            <person name="Gupta V."/>
            <person name="Kumar D."/>
            <person name="Ravi V."/>
            <person name="Vij S."/>
            <person name="Kapur A."/>
            <person name="Khurana P."/>
            <person name="Khurana P."/>
            <person name="Khurana J.P."/>
            <person name="Tyagi A.K."/>
            <person name="Gaikwad K."/>
            <person name="Singh A."/>
            <person name="Dalal V."/>
            <person name="Srivastava S."/>
            <person name="Dixit A."/>
            <person name="Pal A.K."/>
            <person name="Ghazi I.A."/>
            <person name="Yadav M."/>
            <person name="Pandit A."/>
            <person name="Bhargava A."/>
            <person name="Sureshbabu K."/>
            <person name="Batra K."/>
            <person name="Sharma T.R."/>
            <person name="Mohapatra T."/>
            <person name="Singh N.K."/>
            <person name="Messing J."/>
            <person name="Nelson A.B."/>
            <person name="Fuks G."/>
            <person name="Kavchok S."/>
            <person name="Keizer G."/>
            <person name="Linton E."/>
            <person name="Llaca V."/>
            <person name="Song R."/>
            <person name="Tanyolac B."/>
            <person name="Young S."/>
            <person name="Ho-Il K."/>
            <person name="Hahn J.H."/>
            <person name="Sangsakoo G."/>
            <person name="Vanavichit A."/>
            <person name="de Mattos Luiz.A.T."/>
            <person name="Zimmer P.D."/>
            <person name="Malone G."/>
            <person name="Dellagostin O."/>
            <person name="de Oliveira A.C."/>
            <person name="Bevan M."/>
            <person name="Bancroft I."/>
            <person name="Minx P."/>
            <person name="Cordum H."/>
            <person name="Wilson R."/>
            <person name="Cheng Z."/>
            <person name="Jin W."/>
            <person name="Jiang J."/>
            <person name="Leong S.A."/>
            <person name="Iwama H."/>
            <person name="Gojobori T."/>
            <person name="Itoh T."/>
            <person name="Niimura Y."/>
            <person name="Fujii Y."/>
            <person name="Habara T."/>
            <person name="Sakai H."/>
            <person name="Sato Y."/>
            <person name="Wilson G."/>
            <person name="Kumar K."/>
            <person name="McCouch S."/>
            <person name="Juretic N."/>
            <person name="Hoen D."/>
            <person name="Wright S."/>
            <person name="Bruskiewich R."/>
            <person name="Bureau T."/>
            <person name="Miyao A."/>
            <person name="Hirochika H."/>
            <person name="Nishikawa T."/>
            <person name="Kadowaki K."/>
            <person name="Sugiura M."/>
            <person name="Burr B."/>
            <person name="Sasaki T."/>
        </authorList>
    </citation>
    <scope>NUCLEOTIDE SEQUENCE [LARGE SCALE GENOMIC DNA]</scope>
    <source>
        <strain evidence="3">cv. Nipponbare</strain>
    </source>
</reference>
<proteinExistence type="evidence at protein level"/>
<evidence type="ECO:0000313" key="3">
    <source>
        <dbReference type="Proteomes" id="UP000059680"/>
    </source>
</evidence>
<keyword evidence="4" id="KW-1267">Proteomics identification</keyword>
<feature type="compositionally biased region" description="Basic residues" evidence="1">
    <location>
        <begin position="103"/>
        <end position="123"/>
    </location>
</feature>
<accession>A0A0P0VC22</accession>
<sequence>MSSSGKEQRRMDRFIVIPFSSTCRNGSSVDVVDGGKSGKKPQGSRRRRRRRGRRRRGGEQAQGGVAGGEASPGVQEPVPDLRRVRGRRRGGGGGGAGDGDRPPHRRKARGAHRLGRQHQHHHQPPLLEPRRAAVLLRLRRVHLVGLAGAGAAAAAVPAAAAAAGVLHAAVRARHGGAGRRHGDHHGELAWLTGRCLFHRPRVSPCVCNCAWGRGRFFLSFLRLFSRLFPCAVVRSQHFPGDPFCSFSPVAFCQFAIAFSSSSSSRSRPSRWLRWPAARACEFYGIFCPVSLYATRSR</sequence>